<dbReference type="Proteomes" id="UP000031666">
    <property type="component" value="Unassembled WGS sequence"/>
</dbReference>
<comment type="caution">
    <text evidence="2">The sequence shown here is derived from an EMBL/GenBank/DDBJ whole genome shotgun (WGS) entry which is preliminary data.</text>
</comment>
<accession>A0A0B8QJX7</accession>
<dbReference type="AlphaFoldDB" id="A0A0B8QJX7"/>
<keyword evidence="1" id="KW-0732">Signal</keyword>
<evidence type="ECO:0000313" key="2">
    <source>
        <dbReference type="EMBL" id="GAM74849.1"/>
    </source>
</evidence>
<gene>
    <name evidence="2" type="ORF">JCM19241_1192</name>
</gene>
<name>A0A0B8QJX7_9VIBR</name>
<evidence type="ECO:0000256" key="1">
    <source>
        <dbReference type="SAM" id="SignalP"/>
    </source>
</evidence>
<organism evidence="2 3">
    <name type="scientific">Vibrio ishigakensis</name>
    <dbReference type="NCBI Taxonomy" id="1481914"/>
    <lineage>
        <taxon>Bacteria</taxon>
        <taxon>Pseudomonadati</taxon>
        <taxon>Pseudomonadota</taxon>
        <taxon>Gammaproteobacteria</taxon>
        <taxon>Vibrionales</taxon>
        <taxon>Vibrionaceae</taxon>
        <taxon>Vibrio</taxon>
    </lineage>
</organism>
<protein>
    <recommendedName>
        <fullName evidence="4">Maltoporin</fullName>
    </recommendedName>
</protein>
<proteinExistence type="predicted"/>
<reference evidence="2 3" key="2">
    <citation type="submission" date="2015-01" db="EMBL/GenBank/DDBJ databases">
        <authorList>
            <consortium name="NBRP consortium"/>
            <person name="Sawabe T."/>
            <person name="Meirelles P."/>
            <person name="Feng G."/>
            <person name="Sayaka M."/>
            <person name="Hattori M."/>
            <person name="Ohkuma M."/>
        </authorList>
    </citation>
    <scope>NUCLEOTIDE SEQUENCE [LARGE SCALE GENOMIC DNA]</scope>
    <source>
        <strain evidence="3">JCM 19241</strain>
    </source>
</reference>
<evidence type="ECO:0008006" key="4">
    <source>
        <dbReference type="Google" id="ProtNLM"/>
    </source>
</evidence>
<sequence>MKMKCLVLACLASLSAHVYADNGYSCNNVAGFQNNLDGSSAVVVKKGFKEGVSYRQYEDDFGTKGVRLTGEGINGGLCYDSVDAGNNAFATRSEWGFSCNNINPLGQQVNSVGTYPKVTLAKIPLEEAVDNYGIRLSGEGISGGLCFEQVSDAFSYLEFAKDGTFKAKGKFQNDDARISGRNGYIKISGNGVGGKYLVTWDN</sequence>
<dbReference type="EMBL" id="BBSC01000003">
    <property type="protein sequence ID" value="GAM74849.1"/>
    <property type="molecule type" value="Genomic_DNA"/>
</dbReference>
<feature type="chain" id="PRO_5002123019" description="Maltoporin" evidence="1">
    <location>
        <begin position="21"/>
        <end position="202"/>
    </location>
</feature>
<feature type="signal peptide" evidence="1">
    <location>
        <begin position="1"/>
        <end position="20"/>
    </location>
</feature>
<evidence type="ECO:0000313" key="3">
    <source>
        <dbReference type="Proteomes" id="UP000031666"/>
    </source>
</evidence>
<reference evidence="2 3" key="1">
    <citation type="submission" date="2015-01" db="EMBL/GenBank/DDBJ databases">
        <title>Vibrio sp. C94 JCM 19241 whole genome shotgun sequence.</title>
        <authorList>
            <person name="Sawabe T."/>
            <person name="Meirelles P."/>
            <person name="Feng G."/>
            <person name="Sayaka M."/>
            <person name="Hattori M."/>
            <person name="Ohkuma M."/>
        </authorList>
    </citation>
    <scope>NUCLEOTIDE SEQUENCE [LARGE SCALE GENOMIC DNA]</scope>
    <source>
        <strain evidence="3">JCM 19241</strain>
    </source>
</reference>